<evidence type="ECO:0000313" key="2">
    <source>
        <dbReference type="Proteomes" id="UP001163603"/>
    </source>
</evidence>
<sequence length="39" mass="4737">MIIFLSVPSIICFSFIYCFVCRNNGRVIIRLDYFLLFWI</sequence>
<name>A0ACC0XNR7_9ROSI</name>
<evidence type="ECO:0000313" key="1">
    <source>
        <dbReference type="EMBL" id="KAJ0020738.1"/>
    </source>
</evidence>
<reference evidence="2" key="1">
    <citation type="journal article" date="2023" name="G3 (Bethesda)">
        <title>Genome assembly and association tests identify interacting loci associated with vigor, precocity, and sex in interspecific pistachio rootstocks.</title>
        <authorList>
            <person name="Palmer W."/>
            <person name="Jacygrad E."/>
            <person name="Sagayaradj S."/>
            <person name="Cavanaugh K."/>
            <person name="Han R."/>
            <person name="Bertier L."/>
            <person name="Beede B."/>
            <person name="Kafkas S."/>
            <person name="Golino D."/>
            <person name="Preece J."/>
            <person name="Michelmore R."/>
        </authorList>
    </citation>
    <scope>NUCLEOTIDE SEQUENCE [LARGE SCALE GENOMIC DNA]</scope>
</reference>
<proteinExistence type="predicted"/>
<organism evidence="1 2">
    <name type="scientific">Pistacia integerrima</name>
    <dbReference type="NCBI Taxonomy" id="434235"/>
    <lineage>
        <taxon>Eukaryota</taxon>
        <taxon>Viridiplantae</taxon>
        <taxon>Streptophyta</taxon>
        <taxon>Embryophyta</taxon>
        <taxon>Tracheophyta</taxon>
        <taxon>Spermatophyta</taxon>
        <taxon>Magnoliopsida</taxon>
        <taxon>eudicotyledons</taxon>
        <taxon>Gunneridae</taxon>
        <taxon>Pentapetalae</taxon>
        <taxon>rosids</taxon>
        <taxon>malvids</taxon>
        <taxon>Sapindales</taxon>
        <taxon>Anacardiaceae</taxon>
        <taxon>Pistacia</taxon>
    </lineage>
</organism>
<dbReference type="EMBL" id="CM047746">
    <property type="protein sequence ID" value="KAJ0020738.1"/>
    <property type="molecule type" value="Genomic_DNA"/>
</dbReference>
<gene>
    <name evidence="1" type="ORF">Pint_31378</name>
</gene>
<accession>A0ACC0XNR7</accession>
<keyword evidence="2" id="KW-1185">Reference proteome</keyword>
<dbReference type="Proteomes" id="UP001163603">
    <property type="component" value="Chromosome 11"/>
</dbReference>
<comment type="caution">
    <text evidence="1">The sequence shown here is derived from an EMBL/GenBank/DDBJ whole genome shotgun (WGS) entry which is preliminary data.</text>
</comment>
<protein>
    <submittedName>
        <fullName evidence="1">Uncharacterized protein</fullName>
    </submittedName>
</protein>